<feature type="region of interest" description="Disordered" evidence="9">
    <location>
        <begin position="1"/>
        <end position="28"/>
    </location>
</feature>
<evidence type="ECO:0000256" key="3">
    <source>
        <dbReference type="ARBA" id="ARBA00008442"/>
    </source>
</evidence>
<dbReference type="GO" id="GO:0010521">
    <property type="term" value="F:telomerase inhibitor activity"/>
    <property type="evidence" value="ECO:0007669"/>
    <property type="project" value="TreeGrafter"/>
</dbReference>
<keyword evidence="7" id="KW-0238">DNA-binding</keyword>
<gene>
    <name evidence="12" type="ORF">GGU10DRAFT_416579</name>
</gene>
<dbReference type="PANTHER" id="PTHR14513">
    <property type="entry name" value="PROTECTION OF TELOMERES 1"/>
    <property type="match status" value="1"/>
</dbReference>
<comment type="similarity">
    <text evidence="3">Belongs to the telombin family.</text>
</comment>
<evidence type="ECO:0000256" key="5">
    <source>
        <dbReference type="ARBA" id="ARBA00022454"/>
    </source>
</evidence>
<feature type="compositionally biased region" description="Polar residues" evidence="9">
    <location>
        <begin position="217"/>
        <end position="234"/>
    </location>
</feature>
<accession>A0AA38KXB3</accession>
<evidence type="ECO:0000259" key="10">
    <source>
        <dbReference type="Pfam" id="PF02765"/>
    </source>
</evidence>
<evidence type="ECO:0000313" key="13">
    <source>
        <dbReference type="Proteomes" id="UP001163798"/>
    </source>
</evidence>
<dbReference type="Pfam" id="PF02765">
    <property type="entry name" value="POT1"/>
    <property type="match status" value="1"/>
</dbReference>
<keyword evidence="6" id="KW-0779">Telomere</keyword>
<proteinExistence type="inferred from homology"/>
<dbReference type="AlphaFoldDB" id="A0AA38KXB3"/>
<dbReference type="Proteomes" id="UP001163798">
    <property type="component" value="Unassembled WGS sequence"/>
</dbReference>
<evidence type="ECO:0000256" key="8">
    <source>
        <dbReference type="ARBA" id="ARBA00023242"/>
    </source>
</evidence>
<feature type="domain" description="Telomeric single stranded DNA binding POT1/Cdc13" evidence="10">
    <location>
        <begin position="317"/>
        <end position="402"/>
    </location>
</feature>
<sequence length="968" mass="108955">MKRRTSTDGTKGTRKRSKASPSKPYPNGVELFDFPEHQRYITSILSDQNLDKKPGYIVGNIFMKYSESEKKIRLVMSTEQSEVGSKTVRIQIVFGKQCSKLLRRRGLRLPLSHGILLSLRGCTIANNGASANGAIATLEFTEKVLLKILSPGQDNVVVDLWDPVSLRPSQSPDSGWYNPPVERPLEEPAPATEAIKSRKKEKHLLRSKEHFEKRAASNISTDATGSGTKSSRSKFASPKPTHPQGEQAPAEKVDGPLGLKAGCRTADTLYTPLSSATRISSFYNVVGVVYSNSTHITQSHIGGKYLLHSRQGCLPNLNVTDYMCTLHLVDPDNRVRSGNSHLIEQPTKVICFARMNSKWLPTVREGDIVVLHNVKASSFQGGSNLVGYNDKLQWAIYGLDSRLTHGVIPSDVPRETTTDRGSRFSPFLQREDPVLLDYCSKLRLWWNAVERQKEEFLGETHQVGSQVLTPPPERSARPWLPIKDATPNTVSNGYFNCVAQVIHKHRPDQGCYALYVTDYTSNDQCPTYDGAEWCPPGLAKSILKIELWDQSASFGPQMEVGEFFSFRNLRMRVANNGYYEAKMKELKIAKLNPDESGSTHTVLKGLLERKAKWATKHKIEERLEKLEYTKIQDVEMRVRFNCIVEILLVNILDGSGSARVYVTDYTANDLLPEPDVDADDFDGLEKRVFKLVLRDSQAQTAKSLEPGTVCVFQKVMMKLLNKENVGDLGGEQPLIKRLYPGLPSHKALMEDFENRKKIFFGASKAALQQSKAPSVSASIYKPQVPEPSENPSPTRSNPRLCTSIKQLQSRIDPVTLFGIRARVKWAKPRQLWDYCRPYCAKCFKRIPSSQKACVACDDFDHEFITYQYNFNISIEDEEGSEMPIAVLDEALFLTDLPRVNMARDPSALEEFRTCFETIAGNVLEYQDDRCMGKEDTELKTPLVCLYGCRYEEEGRKICQLLSYTLIES</sequence>
<keyword evidence="13" id="KW-1185">Reference proteome</keyword>
<name>A0AA38KXB3_9AGAR</name>
<feature type="compositionally biased region" description="Basic and acidic residues" evidence="9">
    <location>
        <begin position="204"/>
        <end position="215"/>
    </location>
</feature>
<evidence type="ECO:0000256" key="4">
    <source>
        <dbReference type="ARBA" id="ARBA00015253"/>
    </source>
</evidence>
<dbReference type="GO" id="GO:0016233">
    <property type="term" value="P:telomere capping"/>
    <property type="evidence" value="ECO:0007669"/>
    <property type="project" value="TreeGrafter"/>
</dbReference>
<evidence type="ECO:0000256" key="2">
    <source>
        <dbReference type="ARBA" id="ARBA00004574"/>
    </source>
</evidence>
<dbReference type="InterPro" id="IPR032042">
    <property type="entry name" value="POT1PC"/>
</dbReference>
<dbReference type="GO" id="GO:0032210">
    <property type="term" value="P:regulation of telomere maintenance via telomerase"/>
    <property type="evidence" value="ECO:0007669"/>
    <property type="project" value="TreeGrafter"/>
</dbReference>
<dbReference type="EMBL" id="MU793294">
    <property type="protein sequence ID" value="KAJ3787347.1"/>
    <property type="molecule type" value="Genomic_DNA"/>
</dbReference>
<keyword evidence="5" id="KW-0158">Chromosome</keyword>
<evidence type="ECO:0000256" key="7">
    <source>
        <dbReference type="ARBA" id="ARBA00023125"/>
    </source>
</evidence>
<keyword evidence="8" id="KW-0539">Nucleus</keyword>
<dbReference type="InterPro" id="IPR028389">
    <property type="entry name" value="POT1"/>
</dbReference>
<protein>
    <recommendedName>
        <fullName evidence="4">Protection of telomeres protein 1</fullName>
    </recommendedName>
</protein>
<evidence type="ECO:0000256" key="6">
    <source>
        <dbReference type="ARBA" id="ARBA00022895"/>
    </source>
</evidence>
<feature type="domain" description="Protection of telomeres protein 1 ssDNA-binding" evidence="11">
    <location>
        <begin position="491"/>
        <end position="585"/>
    </location>
</feature>
<comment type="caution">
    <text evidence="12">The sequence shown here is derived from an EMBL/GenBank/DDBJ whole genome shotgun (WGS) entry which is preliminary data.</text>
</comment>
<evidence type="ECO:0000259" key="11">
    <source>
        <dbReference type="Pfam" id="PF16686"/>
    </source>
</evidence>
<evidence type="ECO:0000256" key="1">
    <source>
        <dbReference type="ARBA" id="ARBA00004123"/>
    </source>
</evidence>
<dbReference type="InterPro" id="IPR012340">
    <property type="entry name" value="NA-bd_OB-fold"/>
</dbReference>
<reference evidence="12" key="1">
    <citation type="submission" date="2022-08" db="EMBL/GenBank/DDBJ databases">
        <authorList>
            <consortium name="DOE Joint Genome Institute"/>
            <person name="Min B."/>
            <person name="Riley R."/>
            <person name="Sierra-Patev S."/>
            <person name="Naranjo-Ortiz M."/>
            <person name="Looney B."/>
            <person name="Konkel Z."/>
            <person name="Slot J.C."/>
            <person name="Sakamoto Y."/>
            <person name="Steenwyk J.L."/>
            <person name="Rokas A."/>
            <person name="Carro J."/>
            <person name="Camarero S."/>
            <person name="Ferreira P."/>
            <person name="Molpeceres G."/>
            <person name="Ruiz-Duenas F.J."/>
            <person name="Serrano A."/>
            <person name="Henrissat B."/>
            <person name="Drula E."/>
            <person name="Hughes K.W."/>
            <person name="Mata J.L."/>
            <person name="Ishikawa N.K."/>
            <person name="Vargas-Isla R."/>
            <person name="Ushijima S."/>
            <person name="Smith C.A."/>
            <person name="Ahrendt S."/>
            <person name="Andreopoulos W."/>
            <person name="He G."/>
            <person name="Labutti K."/>
            <person name="Lipzen A."/>
            <person name="Ng V."/>
            <person name="Sandor L."/>
            <person name="Barry K."/>
            <person name="Martinez A.T."/>
            <person name="Xiao Y."/>
            <person name="Gibbons J.G."/>
            <person name="Terashima K."/>
            <person name="Hibbett D.S."/>
            <person name="Grigoriev I.V."/>
        </authorList>
    </citation>
    <scope>NUCLEOTIDE SEQUENCE</scope>
    <source>
        <strain evidence="12">TFB10291</strain>
    </source>
</reference>
<dbReference type="Gene3D" id="2.40.50.140">
    <property type="entry name" value="Nucleic acid-binding proteins"/>
    <property type="match status" value="3"/>
</dbReference>
<dbReference type="SUPFAM" id="SSF50249">
    <property type="entry name" value="Nucleic acid-binding proteins"/>
    <property type="match status" value="2"/>
</dbReference>
<dbReference type="InterPro" id="IPR011564">
    <property type="entry name" value="Telomer_end-bd_POT1/Cdc13"/>
</dbReference>
<evidence type="ECO:0000313" key="12">
    <source>
        <dbReference type="EMBL" id="KAJ3787347.1"/>
    </source>
</evidence>
<feature type="region of interest" description="Disordered" evidence="9">
    <location>
        <begin position="168"/>
        <end position="256"/>
    </location>
</feature>
<dbReference type="Pfam" id="PF16686">
    <property type="entry name" value="POT1PC"/>
    <property type="match status" value="1"/>
</dbReference>
<dbReference type="PANTHER" id="PTHR14513:SF0">
    <property type="entry name" value="PROTECTION OF TELOMERES PROTEIN 1"/>
    <property type="match status" value="1"/>
</dbReference>
<evidence type="ECO:0000256" key="9">
    <source>
        <dbReference type="SAM" id="MobiDB-lite"/>
    </source>
</evidence>
<dbReference type="GO" id="GO:0000783">
    <property type="term" value="C:nuclear telomere cap complex"/>
    <property type="evidence" value="ECO:0007669"/>
    <property type="project" value="TreeGrafter"/>
</dbReference>
<comment type="subcellular location">
    <subcellularLocation>
        <location evidence="2">Chromosome</location>
        <location evidence="2">Telomere</location>
    </subcellularLocation>
    <subcellularLocation>
        <location evidence="1">Nucleus</location>
    </subcellularLocation>
</comment>
<dbReference type="GO" id="GO:0098505">
    <property type="term" value="F:G-rich strand telomeric DNA binding"/>
    <property type="evidence" value="ECO:0007669"/>
    <property type="project" value="TreeGrafter"/>
</dbReference>
<organism evidence="12 13">
    <name type="scientific">Lentinula aff. detonsa</name>
    <dbReference type="NCBI Taxonomy" id="2804958"/>
    <lineage>
        <taxon>Eukaryota</taxon>
        <taxon>Fungi</taxon>
        <taxon>Dikarya</taxon>
        <taxon>Basidiomycota</taxon>
        <taxon>Agaricomycotina</taxon>
        <taxon>Agaricomycetes</taxon>
        <taxon>Agaricomycetidae</taxon>
        <taxon>Agaricales</taxon>
        <taxon>Marasmiineae</taxon>
        <taxon>Omphalotaceae</taxon>
        <taxon>Lentinula</taxon>
    </lineage>
</organism>